<name>A0A812T2J2_9DINO</name>
<sequence length="153" mass="17570">MKQVLPADRSLLQASTQTHPVSFIAHPAKQRQDDLSVERLIMPQLPPPLKKHLWHKTPNFRRKMVGQAQQLLDAAKEEGPEAVQLIKASIKEGVKALNHEADLHPLEFQRSLKDLERMERALKVHSMEAMCYCSIWTLAATKRRHLSQLRAFL</sequence>
<gene>
    <name evidence="1" type="ORF">SNAT2548_LOCUS28337</name>
</gene>
<keyword evidence="2" id="KW-1185">Reference proteome</keyword>
<proteinExistence type="predicted"/>
<dbReference type="Proteomes" id="UP000604046">
    <property type="component" value="Unassembled WGS sequence"/>
</dbReference>
<reference evidence="1" key="1">
    <citation type="submission" date="2021-02" db="EMBL/GenBank/DDBJ databases">
        <authorList>
            <person name="Dougan E. K."/>
            <person name="Rhodes N."/>
            <person name="Thang M."/>
            <person name="Chan C."/>
        </authorList>
    </citation>
    <scope>NUCLEOTIDE SEQUENCE</scope>
</reference>
<evidence type="ECO:0000313" key="2">
    <source>
        <dbReference type="Proteomes" id="UP000604046"/>
    </source>
</evidence>
<accession>A0A812T2J2</accession>
<comment type="caution">
    <text evidence="1">The sequence shown here is derived from an EMBL/GenBank/DDBJ whole genome shotgun (WGS) entry which is preliminary data.</text>
</comment>
<dbReference type="OrthoDB" id="412788at2759"/>
<dbReference type="AlphaFoldDB" id="A0A812T2J2"/>
<organism evidence="1 2">
    <name type="scientific">Symbiodinium natans</name>
    <dbReference type="NCBI Taxonomy" id="878477"/>
    <lineage>
        <taxon>Eukaryota</taxon>
        <taxon>Sar</taxon>
        <taxon>Alveolata</taxon>
        <taxon>Dinophyceae</taxon>
        <taxon>Suessiales</taxon>
        <taxon>Symbiodiniaceae</taxon>
        <taxon>Symbiodinium</taxon>
    </lineage>
</organism>
<protein>
    <submittedName>
        <fullName evidence="1">Uncharacterized protein</fullName>
    </submittedName>
</protein>
<evidence type="ECO:0000313" key="1">
    <source>
        <dbReference type="EMBL" id="CAE7505956.1"/>
    </source>
</evidence>
<dbReference type="EMBL" id="CAJNDS010002513">
    <property type="protein sequence ID" value="CAE7505956.1"/>
    <property type="molecule type" value="Genomic_DNA"/>
</dbReference>